<evidence type="ECO:0000313" key="1">
    <source>
        <dbReference type="EMBL" id="WAZ26668.1"/>
    </source>
</evidence>
<organism evidence="1 2">
    <name type="scientific">Streptomyces cinnabarinus</name>
    <dbReference type="NCBI Taxonomy" id="67287"/>
    <lineage>
        <taxon>Bacteria</taxon>
        <taxon>Bacillati</taxon>
        <taxon>Actinomycetota</taxon>
        <taxon>Actinomycetes</taxon>
        <taxon>Kitasatosporales</taxon>
        <taxon>Streptomycetaceae</taxon>
        <taxon>Streptomyces</taxon>
    </lineage>
</organism>
<keyword evidence="2" id="KW-1185">Reference proteome</keyword>
<evidence type="ECO:0000313" key="2">
    <source>
        <dbReference type="Proteomes" id="UP001164439"/>
    </source>
</evidence>
<dbReference type="EMBL" id="CP114413">
    <property type="protein sequence ID" value="WAZ26668.1"/>
    <property type="molecule type" value="Genomic_DNA"/>
</dbReference>
<protein>
    <submittedName>
        <fullName evidence="1">Uncharacterized protein</fullName>
    </submittedName>
</protein>
<dbReference type="Proteomes" id="UP001164439">
    <property type="component" value="Chromosome"/>
</dbReference>
<gene>
    <name evidence="1" type="ORF">STRCI_008279</name>
</gene>
<name>A0ABY7KQ23_9ACTN</name>
<proteinExistence type="predicted"/>
<accession>A0ABY7KQ23</accession>
<sequence>MAAHNAATAREIFLEAFAAAVFVGRFGPAERLRDIAKAVAATPTPRPPRPLDLLLDGLITQATEGCQAARVQLQGAVDAYAEAADDHTVSIGWLGMACSAALDIWDDKVWRTLAERQVRIARKDGP</sequence>
<dbReference type="RefSeq" id="WP_269664154.1">
    <property type="nucleotide sequence ID" value="NZ_CP114413.1"/>
</dbReference>
<reference evidence="1" key="1">
    <citation type="submission" date="2022-12" db="EMBL/GenBank/DDBJ databases">
        <authorList>
            <person name="Ruckert C."/>
            <person name="Busche T."/>
            <person name="Kalinowski J."/>
            <person name="Wittmann C."/>
        </authorList>
    </citation>
    <scope>NUCLEOTIDE SEQUENCE</scope>
    <source>
        <strain evidence="1">DSM 40467</strain>
    </source>
</reference>